<organism evidence="4 5">
    <name type="scientific">Niallia alba</name>
    <dbReference type="NCBI Taxonomy" id="2729105"/>
    <lineage>
        <taxon>Bacteria</taxon>
        <taxon>Bacillati</taxon>
        <taxon>Bacillota</taxon>
        <taxon>Bacilli</taxon>
        <taxon>Bacillales</taxon>
        <taxon>Bacillaceae</taxon>
        <taxon>Niallia</taxon>
    </lineage>
</organism>
<comment type="caution">
    <text evidence="4">The sequence shown here is derived from an EMBL/GenBank/DDBJ whole genome shotgun (WGS) entry which is preliminary data.</text>
</comment>
<protein>
    <recommendedName>
        <fullName evidence="3">TPM domain-containing protein</fullName>
    </recommendedName>
</protein>
<reference evidence="4 5" key="1">
    <citation type="submission" date="2020-04" db="EMBL/GenBank/DDBJ databases">
        <title>Bacillus sp. UniB3 isolated from commercial digestive syrup.</title>
        <authorList>
            <person name="Thorat V."/>
            <person name="Kirdat K."/>
            <person name="Tiwarekar B."/>
            <person name="Yadav A."/>
        </authorList>
    </citation>
    <scope>NUCLEOTIDE SEQUENCE [LARGE SCALE GENOMIC DNA]</scope>
    <source>
        <strain evidence="4 5">UniB3</strain>
    </source>
</reference>
<evidence type="ECO:0000256" key="1">
    <source>
        <dbReference type="SAM" id="MobiDB-lite"/>
    </source>
</evidence>
<name>A0A7Y0K5W9_9BACI</name>
<keyword evidence="5" id="KW-1185">Reference proteome</keyword>
<evidence type="ECO:0000313" key="5">
    <source>
        <dbReference type="Proteomes" id="UP000588491"/>
    </source>
</evidence>
<dbReference type="Gene3D" id="3.10.310.50">
    <property type="match status" value="1"/>
</dbReference>
<evidence type="ECO:0000313" key="4">
    <source>
        <dbReference type="EMBL" id="NMO76379.1"/>
    </source>
</evidence>
<dbReference type="InterPro" id="IPR007621">
    <property type="entry name" value="TPM_dom"/>
</dbReference>
<dbReference type="AlphaFoldDB" id="A0A7Y0K5W9"/>
<evidence type="ECO:0000256" key="2">
    <source>
        <dbReference type="SAM" id="Phobius"/>
    </source>
</evidence>
<gene>
    <name evidence="4" type="ORF">HHU08_05055</name>
</gene>
<sequence length="297" mass="33259">MCLLLYGRWFLLRNWLTKYSIFLLIFITILAAFSGGTVKAASENQKQFIFDDAQLLTDTERMDLENLAEELGEETETALLILTLDGTDGKDIKKYVQDYYDEEAPGYDQPFGNTAILAIDMEERDIYLAGFKKAEDYLDDSTLDYIREEITPALSAGDYFEAFSTFMQESAYYLVDDPTAFENEYGYSGNADAENGYTEDSTSGGMPAFFYHWGFQLIISLVLAGIVVSIMVFQSGGRVTVNGNTYMDKRNSKIVNRHDRFIRKTVTKQRKPQNNNPGGGGGITGGGHSHSGSRGKF</sequence>
<accession>A0A7Y0K5W9</accession>
<keyword evidence="2" id="KW-0472">Membrane</keyword>
<dbReference type="Proteomes" id="UP000588491">
    <property type="component" value="Unassembled WGS sequence"/>
</dbReference>
<evidence type="ECO:0000259" key="3">
    <source>
        <dbReference type="Pfam" id="PF04536"/>
    </source>
</evidence>
<dbReference type="EMBL" id="JABBPK010000001">
    <property type="protein sequence ID" value="NMO76379.1"/>
    <property type="molecule type" value="Genomic_DNA"/>
</dbReference>
<feature type="region of interest" description="Disordered" evidence="1">
    <location>
        <begin position="264"/>
        <end position="297"/>
    </location>
</feature>
<feature type="domain" description="TPM" evidence="3">
    <location>
        <begin position="50"/>
        <end position="169"/>
    </location>
</feature>
<feature type="transmembrane region" description="Helical" evidence="2">
    <location>
        <begin position="210"/>
        <end position="233"/>
    </location>
</feature>
<dbReference type="Pfam" id="PF04536">
    <property type="entry name" value="TPM_phosphatase"/>
    <property type="match status" value="1"/>
</dbReference>
<feature type="compositionally biased region" description="Gly residues" evidence="1">
    <location>
        <begin position="277"/>
        <end position="289"/>
    </location>
</feature>
<keyword evidence="2" id="KW-0812">Transmembrane</keyword>
<proteinExistence type="predicted"/>
<keyword evidence="2" id="KW-1133">Transmembrane helix</keyword>